<dbReference type="PANTHER" id="PTHR33908">
    <property type="entry name" value="MANNOSYLTRANSFERASE YKCB-RELATED"/>
    <property type="match status" value="1"/>
</dbReference>
<feature type="domain" description="Glycosyltransferase RgtA/B/C/D-like" evidence="9">
    <location>
        <begin position="73"/>
        <end position="221"/>
    </location>
</feature>
<accession>A0A1J4TSE8</accession>
<evidence type="ECO:0000256" key="7">
    <source>
        <dbReference type="ARBA" id="ARBA00023136"/>
    </source>
</evidence>
<evidence type="ECO:0000256" key="2">
    <source>
        <dbReference type="ARBA" id="ARBA00022475"/>
    </source>
</evidence>
<evidence type="ECO:0000313" key="11">
    <source>
        <dbReference type="Proteomes" id="UP000183120"/>
    </source>
</evidence>
<feature type="transmembrane region" description="Helical" evidence="8">
    <location>
        <begin position="59"/>
        <end position="78"/>
    </location>
</feature>
<keyword evidence="2" id="KW-1003">Cell membrane</keyword>
<keyword evidence="7 8" id="KW-0472">Membrane</keyword>
<feature type="transmembrane region" description="Helical" evidence="8">
    <location>
        <begin position="303"/>
        <end position="325"/>
    </location>
</feature>
<keyword evidence="6 8" id="KW-1133">Transmembrane helix</keyword>
<dbReference type="GO" id="GO:0009103">
    <property type="term" value="P:lipopolysaccharide biosynthetic process"/>
    <property type="evidence" value="ECO:0007669"/>
    <property type="project" value="UniProtKB-ARBA"/>
</dbReference>
<feature type="transmembrane region" description="Helical" evidence="8">
    <location>
        <begin position="332"/>
        <end position="352"/>
    </location>
</feature>
<feature type="transmembrane region" description="Helical" evidence="8">
    <location>
        <begin position="90"/>
        <end position="108"/>
    </location>
</feature>
<comment type="subcellular location">
    <subcellularLocation>
        <location evidence="1">Cell membrane</location>
        <topology evidence="1">Multi-pass membrane protein</topology>
    </subcellularLocation>
</comment>
<evidence type="ECO:0000313" key="10">
    <source>
        <dbReference type="EMBL" id="OIO13939.1"/>
    </source>
</evidence>
<dbReference type="STRING" id="1805209.AUJ73_02915"/>
<evidence type="ECO:0000256" key="5">
    <source>
        <dbReference type="ARBA" id="ARBA00022692"/>
    </source>
</evidence>
<dbReference type="PANTHER" id="PTHR33908:SF11">
    <property type="entry name" value="MEMBRANE PROTEIN"/>
    <property type="match status" value="1"/>
</dbReference>
<evidence type="ECO:0000259" key="9">
    <source>
        <dbReference type="Pfam" id="PF13231"/>
    </source>
</evidence>
<evidence type="ECO:0000256" key="1">
    <source>
        <dbReference type="ARBA" id="ARBA00004651"/>
    </source>
</evidence>
<keyword evidence="5 8" id="KW-0812">Transmembrane</keyword>
<organism evidence="10 11">
    <name type="scientific">Candidatus Gottesmanbacteria bacterium CG1_02_37_22</name>
    <dbReference type="NCBI Taxonomy" id="1805209"/>
    <lineage>
        <taxon>Bacteria</taxon>
        <taxon>Candidatus Gottesmaniibacteriota</taxon>
    </lineage>
</organism>
<feature type="transmembrane region" description="Helical" evidence="8">
    <location>
        <begin position="207"/>
        <end position="227"/>
    </location>
</feature>
<feature type="transmembrane region" description="Helical" evidence="8">
    <location>
        <begin position="358"/>
        <end position="375"/>
    </location>
</feature>
<reference evidence="10 11" key="1">
    <citation type="journal article" date="2016" name="Environ. Microbiol.">
        <title>Genomic resolution of a cold subsurface aquifer community provides metabolic insights for novel microbes adapted to high CO concentrations.</title>
        <authorList>
            <person name="Probst A.J."/>
            <person name="Castelle C.J."/>
            <person name="Singh A."/>
            <person name="Brown C.T."/>
            <person name="Anantharaman K."/>
            <person name="Sharon I."/>
            <person name="Hug L.A."/>
            <person name="Burstein D."/>
            <person name="Emerson J.B."/>
            <person name="Thomas B.C."/>
            <person name="Banfield J.F."/>
        </authorList>
    </citation>
    <scope>NUCLEOTIDE SEQUENCE [LARGE SCALE GENOMIC DNA]</scope>
    <source>
        <strain evidence="10">CG1_02_37_22</strain>
    </source>
</reference>
<dbReference type="Proteomes" id="UP000183120">
    <property type="component" value="Unassembled WGS sequence"/>
</dbReference>
<proteinExistence type="predicted"/>
<evidence type="ECO:0000256" key="4">
    <source>
        <dbReference type="ARBA" id="ARBA00022679"/>
    </source>
</evidence>
<evidence type="ECO:0000256" key="8">
    <source>
        <dbReference type="SAM" id="Phobius"/>
    </source>
</evidence>
<protein>
    <recommendedName>
        <fullName evidence="9">Glycosyltransferase RgtA/B/C/D-like domain-containing protein</fullName>
    </recommendedName>
</protein>
<dbReference type="EMBL" id="MNUY01000046">
    <property type="protein sequence ID" value="OIO13939.1"/>
    <property type="molecule type" value="Genomic_DNA"/>
</dbReference>
<sequence>MNNQKNYTRIISIIIFILILTLGAVLRFYKIDQYLTFLGDEGRDVLVVKRMIVDHKLTLLGPTTSVGSMYMGPVYYYMMAPFLLLWNLDPTGTAVMVALFSVMTMVLLYKTGREFFNPMVGYISSYLYAISPLTIIYGKSSWNPNVVPFFSLLIIYALLKVVVKRETGWLIVALFALGINIQLHYVTLLMIPVIVMSLLFMKFRIPFKNFLLSIGAFIIAYSPFLLFEIRHGFVNTNAVIHFVFSQKGSGESGVTESMKTVMDVFVRIFWRLTILESAELTKLFLIITIFTIAFWIIRNKNSTKLPALKIILLWISGAILSFGFYRGIIYDYYFGTVFAAPFLITAFLVSILWKLNKLGKAATIILILFLSYASFNKSPFRIAPNNMLKNTKEISQFIYDKTNGKPYNFALITGQNSDHAYRYFLEVWGHPPLTIENPVIDPDRKSVTSQLLVICEEKKCQPLGHPLWEIAGFGRAEIVGEWPVSTIKVYRLIHYTNSDVTNQ</sequence>
<dbReference type="InterPro" id="IPR038731">
    <property type="entry name" value="RgtA/B/C-like"/>
</dbReference>
<evidence type="ECO:0000256" key="6">
    <source>
        <dbReference type="ARBA" id="ARBA00022989"/>
    </source>
</evidence>
<evidence type="ECO:0000256" key="3">
    <source>
        <dbReference type="ARBA" id="ARBA00022676"/>
    </source>
</evidence>
<dbReference type="GO" id="GO:0016763">
    <property type="term" value="F:pentosyltransferase activity"/>
    <property type="evidence" value="ECO:0007669"/>
    <property type="project" value="TreeGrafter"/>
</dbReference>
<dbReference type="AlphaFoldDB" id="A0A1J4TSE8"/>
<feature type="transmembrane region" description="Helical" evidence="8">
    <location>
        <begin position="120"/>
        <end position="140"/>
    </location>
</feature>
<dbReference type="InterPro" id="IPR050297">
    <property type="entry name" value="LipidA_mod_glycosyltrf_83"/>
</dbReference>
<keyword evidence="3" id="KW-0328">Glycosyltransferase</keyword>
<gene>
    <name evidence="10" type="ORF">AUJ73_02915</name>
</gene>
<comment type="caution">
    <text evidence="10">The sequence shown here is derived from an EMBL/GenBank/DDBJ whole genome shotgun (WGS) entry which is preliminary data.</text>
</comment>
<keyword evidence="4" id="KW-0808">Transferase</keyword>
<feature type="transmembrane region" description="Helical" evidence="8">
    <location>
        <begin position="170"/>
        <end position="201"/>
    </location>
</feature>
<dbReference type="GO" id="GO:0005886">
    <property type="term" value="C:plasma membrane"/>
    <property type="evidence" value="ECO:0007669"/>
    <property type="project" value="UniProtKB-SubCell"/>
</dbReference>
<feature type="transmembrane region" description="Helical" evidence="8">
    <location>
        <begin position="6"/>
        <end position="29"/>
    </location>
</feature>
<dbReference type="Pfam" id="PF13231">
    <property type="entry name" value="PMT_2"/>
    <property type="match status" value="1"/>
</dbReference>
<name>A0A1J4TSE8_9BACT</name>
<feature type="transmembrane region" description="Helical" evidence="8">
    <location>
        <begin position="280"/>
        <end position="297"/>
    </location>
</feature>
<feature type="transmembrane region" description="Helical" evidence="8">
    <location>
        <begin position="146"/>
        <end position="163"/>
    </location>
</feature>